<evidence type="ECO:0000313" key="3">
    <source>
        <dbReference type="Proteomes" id="UP001188597"/>
    </source>
</evidence>
<dbReference type="AlphaFoldDB" id="A0AA88WQ17"/>
<keyword evidence="3" id="KW-1185">Reference proteome</keyword>
<evidence type="ECO:0000313" key="2">
    <source>
        <dbReference type="EMBL" id="KAK3029575.1"/>
    </source>
</evidence>
<feature type="region of interest" description="Disordered" evidence="1">
    <location>
        <begin position="1"/>
        <end position="22"/>
    </location>
</feature>
<comment type="caution">
    <text evidence="2">The sequence shown here is derived from an EMBL/GenBank/DDBJ whole genome shotgun (WGS) entry which is preliminary data.</text>
</comment>
<protein>
    <submittedName>
        <fullName evidence="2">Uncharacterized protein</fullName>
    </submittedName>
</protein>
<accession>A0AA88WQ17</accession>
<feature type="compositionally biased region" description="Low complexity" evidence="1">
    <location>
        <begin position="1"/>
        <end position="18"/>
    </location>
</feature>
<sequence>MESKLSSGSPSVSPRPYSHGYDHRSPRDCIFVPTYEIEYLHCAVDASSFGMHSNYTNCTQKLMVLCLSVWHWLSSTETMLNSKWLKQKLIPFSASTITKLEQEAETCFCPTSSKTHTSCQVISLRVGREASTLLEHDLFYRESGMGGLVWSSSAFDTKSGRIILVTLLVMIASFYTGTLFGHNSSIYAPQIASNSSPGNLTPLSFSAAECVLKRLQLQSVLMKADRGLPMPDVEDP</sequence>
<reference evidence="2" key="1">
    <citation type="submission" date="2022-12" db="EMBL/GenBank/DDBJ databases">
        <title>Draft genome assemblies for two species of Escallonia (Escalloniales).</title>
        <authorList>
            <person name="Chanderbali A."/>
            <person name="Dervinis C."/>
            <person name="Anghel I."/>
            <person name="Soltis D."/>
            <person name="Soltis P."/>
            <person name="Zapata F."/>
        </authorList>
    </citation>
    <scope>NUCLEOTIDE SEQUENCE</scope>
    <source>
        <strain evidence="2">UCBG64.0493</strain>
        <tissue evidence="2">Leaf</tissue>
    </source>
</reference>
<name>A0AA88WQ17_9ASTE</name>
<gene>
    <name evidence="2" type="ORF">RJ639_038326</name>
</gene>
<organism evidence="2 3">
    <name type="scientific">Escallonia herrerae</name>
    <dbReference type="NCBI Taxonomy" id="1293975"/>
    <lineage>
        <taxon>Eukaryota</taxon>
        <taxon>Viridiplantae</taxon>
        <taxon>Streptophyta</taxon>
        <taxon>Embryophyta</taxon>
        <taxon>Tracheophyta</taxon>
        <taxon>Spermatophyta</taxon>
        <taxon>Magnoliopsida</taxon>
        <taxon>eudicotyledons</taxon>
        <taxon>Gunneridae</taxon>
        <taxon>Pentapetalae</taxon>
        <taxon>asterids</taxon>
        <taxon>campanulids</taxon>
        <taxon>Escalloniales</taxon>
        <taxon>Escalloniaceae</taxon>
        <taxon>Escallonia</taxon>
    </lineage>
</organism>
<dbReference type="Proteomes" id="UP001188597">
    <property type="component" value="Unassembled WGS sequence"/>
</dbReference>
<dbReference type="EMBL" id="JAVXUP010000375">
    <property type="protein sequence ID" value="KAK3029575.1"/>
    <property type="molecule type" value="Genomic_DNA"/>
</dbReference>
<evidence type="ECO:0000256" key="1">
    <source>
        <dbReference type="SAM" id="MobiDB-lite"/>
    </source>
</evidence>
<proteinExistence type="predicted"/>